<protein>
    <submittedName>
        <fullName evidence="1">Uncharacterized protein</fullName>
    </submittedName>
</protein>
<sequence>MLDFQVVALITQTHPAKLAAPANAAIIQKMKAREKPIYSPSVNLINLY</sequence>
<evidence type="ECO:0000313" key="2">
    <source>
        <dbReference type="Proteomes" id="UP001597173"/>
    </source>
</evidence>
<reference evidence="2" key="1">
    <citation type="journal article" date="2019" name="Int. J. Syst. Evol. Microbiol.">
        <title>The Global Catalogue of Microorganisms (GCM) 10K type strain sequencing project: providing services to taxonomists for standard genome sequencing and annotation.</title>
        <authorList>
            <consortium name="The Broad Institute Genomics Platform"/>
            <consortium name="The Broad Institute Genome Sequencing Center for Infectious Disease"/>
            <person name="Wu L."/>
            <person name="Ma J."/>
        </authorList>
    </citation>
    <scope>NUCLEOTIDE SEQUENCE [LARGE SCALE GENOMIC DNA]</scope>
    <source>
        <strain evidence="2">CCUG 55609</strain>
    </source>
</reference>
<dbReference type="EMBL" id="JBHTNF010000023">
    <property type="protein sequence ID" value="MFD1330334.1"/>
    <property type="molecule type" value="Genomic_DNA"/>
</dbReference>
<keyword evidence="2" id="KW-1185">Reference proteome</keyword>
<gene>
    <name evidence="1" type="ORF">ACFQ33_20810</name>
</gene>
<name>A0ABW3Z2B4_MYCRA</name>
<organism evidence="1 2">
    <name type="scientific">Mycoplana ramosa</name>
    <name type="common">Mycoplana bullata</name>
    <dbReference type="NCBI Taxonomy" id="40837"/>
    <lineage>
        <taxon>Bacteria</taxon>
        <taxon>Pseudomonadati</taxon>
        <taxon>Pseudomonadota</taxon>
        <taxon>Alphaproteobacteria</taxon>
        <taxon>Hyphomicrobiales</taxon>
        <taxon>Rhizobiaceae</taxon>
        <taxon>Mycoplana</taxon>
    </lineage>
</organism>
<dbReference type="RefSeq" id="WP_374841344.1">
    <property type="nucleotide sequence ID" value="NZ_JBHEEW010000026.1"/>
</dbReference>
<proteinExistence type="predicted"/>
<dbReference type="Proteomes" id="UP001597173">
    <property type="component" value="Unassembled WGS sequence"/>
</dbReference>
<comment type="caution">
    <text evidence="1">The sequence shown here is derived from an EMBL/GenBank/DDBJ whole genome shotgun (WGS) entry which is preliminary data.</text>
</comment>
<accession>A0ABW3Z2B4</accession>
<evidence type="ECO:0000313" key="1">
    <source>
        <dbReference type="EMBL" id="MFD1330334.1"/>
    </source>
</evidence>